<name>A0ABT9EHI8_9SPHN</name>
<accession>A0ABT9EHI8</accession>
<evidence type="ECO:0000259" key="2">
    <source>
        <dbReference type="Pfam" id="PF07486"/>
    </source>
</evidence>
<keyword evidence="4" id="KW-1185">Reference proteome</keyword>
<dbReference type="InterPro" id="IPR042047">
    <property type="entry name" value="SleB_dom1"/>
</dbReference>
<evidence type="ECO:0000313" key="3">
    <source>
        <dbReference type="EMBL" id="MDP1026442.1"/>
    </source>
</evidence>
<dbReference type="Pfam" id="PF07486">
    <property type="entry name" value="Hydrolase_2"/>
    <property type="match status" value="1"/>
</dbReference>
<organism evidence="3 4">
    <name type="scientific">Sphingomonas aurea</name>
    <dbReference type="NCBI Taxonomy" id="3063994"/>
    <lineage>
        <taxon>Bacteria</taxon>
        <taxon>Pseudomonadati</taxon>
        <taxon>Pseudomonadota</taxon>
        <taxon>Alphaproteobacteria</taxon>
        <taxon>Sphingomonadales</taxon>
        <taxon>Sphingomonadaceae</taxon>
        <taxon>Sphingomonas</taxon>
    </lineage>
</organism>
<gene>
    <name evidence="3" type="ORF">Q5H91_04395</name>
</gene>
<protein>
    <submittedName>
        <fullName evidence="3">Cell wall hydrolase</fullName>
    </submittedName>
</protein>
<evidence type="ECO:0000313" key="4">
    <source>
        <dbReference type="Proteomes" id="UP001230685"/>
    </source>
</evidence>
<comment type="caution">
    <text evidence="3">The sequence shown here is derived from an EMBL/GenBank/DDBJ whole genome shotgun (WGS) entry which is preliminary data.</text>
</comment>
<dbReference type="Proteomes" id="UP001230685">
    <property type="component" value="Unassembled WGS sequence"/>
</dbReference>
<dbReference type="EMBL" id="JAUUDS010000001">
    <property type="protein sequence ID" value="MDP1026442.1"/>
    <property type="molecule type" value="Genomic_DNA"/>
</dbReference>
<dbReference type="Gene3D" id="1.10.10.2520">
    <property type="entry name" value="Cell wall hydrolase SleB, domain 1"/>
    <property type="match status" value="1"/>
</dbReference>
<evidence type="ECO:0000256" key="1">
    <source>
        <dbReference type="SAM" id="MobiDB-lite"/>
    </source>
</evidence>
<feature type="domain" description="Cell wall hydrolase SleB" evidence="2">
    <location>
        <begin position="125"/>
        <end position="231"/>
    </location>
</feature>
<dbReference type="InterPro" id="IPR011105">
    <property type="entry name" value="Cell_wall_hydrolase_SleB"/>
</dbReference>
<proteinExistence type="predicted"/>
<sequence>MSPQPKPGARPSGAIRAILSLIAGTAVVVPAFVVATAPPPAVARARKAVPPRRVVPPTVLPAVEPVELVDLSPDEARAYNADVPFARGANPAARPFRLRDAPEDLARATDCLAAAMLYEAGADPVGQKAVAQVVLNRVRHPAFPKTVCGVVFEGQDRRTGCQFTFTCDGALTRWQPPAALWTRARTLAAAALAGTVYRPVGYATHYHTDWVVPYWQSSLDKIAGVGTHLFFRWAGWWGTPPAFNRQVQASEPVIAKLAPFSDAHKTGAAVEEAKAAMSTADLVTALTAGTPAAAAPGEPDSFLVVLPAGAQPESFPQLAQAVCGTRDHCKYLGWTDAKSLPKSGAPDPTQLAAMAFSYLRDRPAGLERTLWNCTLYPRTRPGGCMKRQPVPAPTPAPTSAVIAPVAKGPAELGGVRRGAPAPTPNPNP</sequence>
<reference evidence="3 4" key="1">
    <citation type="submission" date="2023-07" db="EMBL/GenBank/DDBJ databases">
        <authorList>
            <person name="Kim M.K."/>
        </authorList>
    </citation>
    <scope>NUCLEOTIDE SEQUENCE [LARGE SCALE GENOMIC DNA]</scope>
    <source>
        <strain evidence="3 4">KR1UV-12</strain>
    </source>
</reference>
<dbReference type="GO" id="GO:0016787">
    <property type="term" value="F:hydrolase activity"/>
    <property type="evidence" value="ECO:0007669"/>
    <property type="project" value="UniProtKB-KW"/>
</dbReference>
<keyword evidence="3" id="KW-0378">Hydrolase</keyword>
<feature type="region of interest" description="Disordered" evidence="1">
    <location>
        <begin position="407"/>
        <end position="428"/>
    </location>
</feature>
<dbReference type="RefSeq" id="WP_305172001.1">
    <property type="nucleotide sequence ID" value="NZ_JAUUDS010000001.1"/>
</dbReference>